<dbReference type="eggNOG" id="COG1561">
    <property type="taxonomic scope" value="Bacteria"/>
</dbReference>
<evidence type="ECO:0008006" key="10">
    <source>
        <dbReference type="Google" id="ProtNLM"/>
    </source>
</evidence>
<protein>
    <recommendedName>
        <fullName evidence="10">YicC domain protein</fullName>
    </recommendedName>
</protein>
<dbReference type="InterPro" id="IPR005229">
    <property type="entry name" value="YicC/YloC-like"/>
</dbReference>
<dbReference type="NCBIfam" id="TIGR00255">
    <property type="entry name" value="YicC/YloC family endoribonuclease"/>
    <property type="match status" value="1"/>
</dbReference>
<dbReference type="OrthoDB" id="9771229at2"/>
<proteinExistence type="inferred from homology"/>
<dbReference type="PANTHER" id="PTHR30636:SF3">
    <property type="entry name" value="UPF0701 PROTEIN YICC"/>
    <property type="match status" value="1"/>
</dbReference>
<comment type="similarity">
    <text evidence="5">Belongs to the YicC/YloC family.</text>
</comment>
<dbReference type="Proteomes" id="UP000005096">
    <property type="component" value="Chromosome"/>
</dbReference>
<keyword evidence="4" id="KW-0378">Hydrolase</keyword>
<dbReference type="GO" id="GO:0016787">
    <property type="term" value="F:hydrolase activity"/>
    <property type="evidence" value="ECO:0007669"/>
    <property type="project" value="UniProtKB-KW"/>
</dbReference>
<dbReference type="HOGENOM" id="CLU_076609_1_0_0"/>
<evidence type="ECO:0000259" key="6">
    <source>
        <dbReference type="Pfam" id="PF03755"/>
    </source>
</evidence>
<dbReference type="STRING" id="584708.Apau_1213"/>
<evidence type="ECO:0000256" key="2">
    <source>
        <dbReference type="ARBA" id="ARBA00022722"/>
    </source>
</evidence>
<evidence type="ECO:0000256" key="4">
    <source>
        <dbReference type="ARBA" id="ARBA00022801"/>
    </source>
</evidence>
<reference evidence="8 9" key="1">
    <citation type="journal article" date="2010" name="Stand. Genomic Sci.">
        <title>Non-contiguous finished genome sequence of Aminomonas paucivorans type strain (GLU-3).</title>
        <authorList>
            <person name="Pitluck S."/>
            <person name="Yasawong M."/>
            <person name="Held B."/>
            <person name="Lapidus A."/>
            <person name="Nolan M."/>
            <person name="Copeland A."/>
            <person name="Lucas S."/>
            <person name="Del Rio T.G."/>
            <person name="Tice H."/>
            <person name="Cheng J.F."/>
            <person name="Chertkov O."/>
            <person name="Goodwin L."/>
            <person name="Tapia R."/>
            <person name="Han C."/>
            <person name="Liolios K."/>
            <person name="Ivanova N."/>
            <person name="Mavromatis K."/>
            <person name="Ovchinnikova G."/>
            <person name="Pati A."/>
            <person name="Chen A."/>
            <person name="Palaniappan K."/>
            <person name="Land M."/>
            <person name="Hauser L."/>
            <person name="Chang Y.J."/>
            <person name="Jeffries C.D."/>
            <person name="Pukall R."/>
            <person name="Spring S."/>
            <person name="Rohde M."/>
            <person name="Sikorski J."/>
            <person name="Goker M."/>
            <person name="Woyke T."/>
            <person name="Bristow J."/>
            <person name="Eisen J.A."/>
            <person name="Markowitz V."/>
            <person name="Hugenholtz P."/>
            <person name="Kyrpides N.C."/>
            <person name="Klenk H.P."/>
        </authorList>
    </citation>
    <scope>NUCLEOTIDE SEQUENCE [LARGE SCALE GENOMIC DNA]</scope>
    <source>
        <strain evidence="8 9">DSM 12260</strain>
    </source>
</reference>
<accession>E3CYA6</accession>
<name>E3CYA6_9BACT</name>
<dbReference type="RefSeq" id="WP_006300841.1">
    <property type="nucleotide sequence ID" value="NZ_CM001022.1"/>
</dbReference>
<dbReference type="EMBL" id="CM001022">
    <property type="protein sequence ID" value="EFQ23639.1"/>
    <property type="molecule type" value="Genomic_DNA"/>
</dbReference>
<evidence type="ECO:0000313" key="8">
    <source>
        <dbReference type="EMBL" id="EFQ23639.1"/>
    </source>
</evidence>
<dbReference type="Pfam" id="PF08340">
    <property type="entry name" value="YicC-like_C"/>
    <property type="match status" value="1"/>
</dbReference>
<dbReference type="PANTHER" id="PTHR30636">
    <property type="entry name" value="UPF0701 PROTEIN YICC"/>
    <property type="match status" value="1"/>
</dbReference>
<evidence type="ECO:0000313" key="9">
    <source>
        <dbReference type="Proteomes" id="UP000005096"/>
    </source>
</evidence>
<keyword evidence="3" id="KW-0255">Endonuclease</keyword>
<keyword evidence="2" id="KW-0540">Nuclease</keyword>
<keyword evidence="9" id="KW-1185">Reference proteome</keyword>
<organism evidence="8 9">
    <name type="scientific">Aminomonas paucivorans DSM 12260</name>
    <dbReference type="NCBI Taxonomy" id="584708"/>
    <lineage>
        <taxon>Bacteria</taxon>
        <taxon>Thermotogati</taxon>
        <taxon>Synergistota</taxon>
        <taxon>Synergistia</taxon>
        <taxon>Synergistales</taxon>
        <taxon>Synergistaceae</taxon>
        <taxon>Aminomonas</taxon>
    </lineage>
</organism>
<dbReference type="InterPro" id="IPR013551">
    <property type="entry name" value="YicC-like_C"/>
</dbReference>
<dbReference type="InterPro" id="IPR013527">
    <property type="entry name" value="YicC-like_N"/>
</dbReference>
<dbReference type="PaxDb" id="584708-Apau_1213"/>
<dbReference type="Pfam" id="PF03755">
    <property type="entry name" value="YicC-like_N"/>
    <property type="match status" value="1"/>
</dbReference>
<feature type="domain" description="Endoribonuclease YicC-like N-terminal" evidence="6">
    <location>
        <begin position="3"/>
        <end position="156"/>
    </location>
</feature>
<evidence type="ECO:0000256" key="3">
    <source>
        <dbReference type="ARBA" id="ARBA00022759"/>
    </source>
</evidence>
<evidence type="ECO:0000259" key="7">
    <source>
        <dbReference type="Pfam" id="PF08340"/>
    </source>
</evidence>
<dbReference type="GO" id="GO:0004521">
    <property type="term" value="F:RNA endonuclease activity"/>
    <property type="evidence" value="ECO:0007669"/>
    <property type="project" value="InterPro"/>
</dbReference>
<gene>
    <name evidence="8" type="ORF">Apau_1213</name>
</gene>
<dbReference type="AlphaFoldDB" id="E3CYA6"/>
<feature type="domain" description="Endoribonuclease YicC-like C-terminal" evidence="7">
    <location>
        <begin position="176"/>
        <end position="295"/>
    </location>
</feature>
<evidence type="ECO:0000256" key="1">
    <source>
        <dbReference type="ARBA" id="ARBA00001968"/>
    </source>
</evidence>
<evidence type="ECO:0000256" key="5">
    <source>
        <dbReference type="ARBA" id="ARBA00035648"/>
    </source>
</evidence>
<comment type="cofactor">
    <cofactor evidence="1">
        <name>a divalent metal cation</name>
        <dbReference type="ChEBI" id="CHEBI:60240"/>
    </cofactor>
</comment>
<sequence length="295" mass="33850">MFTSMTGYGRAQVERDWGSLSLELWSVNHRYQEVTVRLPRELASWEPWFHQRLRKGFRRGKVQGKLEILWAASRKAGRVNREAFLHFFRELDALRRETGEGGDIALDRLLGMPGVLEVPLLEGQTSQEDLETLLEGLLQEALGAWNAMRRTEGAALWGEVLGHLESYEGWIRRIDETWASSRDQAYEATKGRIRELLDAAGVAPDEHRWMQELAYLADRWDVSEELARIRSHLSQFRKLGQEAEGSGRKLDFLVQELNRETNTLDSKVADAAIRALAVEAKAALERVREQIQNLE</sequence>